<gene>
    <name evidence="1" type="primary">g8353</name>
    <name evidence="1" type="ORF">NpPPO83_00008353</name>
</gene>
<accession>A0ACB5S094</accession>
<organism evidence="1 2">
    <name type="scientific">Neofusicoccum parvum</name>
    <dbReference type="NCBI Taxonomy" id="310453"/>
    <lineage>
        <taxon>Eukaryota</taxon>
        <taxon>Fungi</taxon>
        <taxon>Dikarya</taxon>
        <taxon>Ascomycota</taxon>
        <taxon>Pezizomycotina</taxon>
        <taxon>Dothideomycetes</taxon>
        <taxon>Dothideomycetes incertae sedis</taxon>
        <taxon>Botryosphaeriales</taxon>
        <taxon>Botryosphaeriaceae</taxon>
        <taxon>Neofusicoccum</taxon>
    </lineage>
</organism>
<name>A0ACB5S094_9PEZI</name>
<dbReference type="Proteomes" id="UP001165186">
    <property type="component" value="Unassembled WGS sequence"/>
</dbReference>
<proteinExistence type="predicted"/>
<protein>
    <submittedName>
        <fullName evidence="1">RNA polymerase I subunit RPA14</fullName>
    </submittedName>
</protein>
<comment type="caution">
    <text evidence="1">The sequence shown here is derived from an EMBL/GenBank/DDBJ whole genome shotgun (WGS) entry which is preliminary data.</text>
</comment>
<sequence>MSFQAYPPHVTLRDKPLSVDAAQELIANHLQASKSSAHLHPDALISTSGVEFAPSGGAQGGIILHHLRRVEASLRGEVLKPEISEVSNDLVLDEMIGETEMQIQTEHEQEGDGTEVGELGQRSNFVADDGEIPEVTAEDSNSTVDKEARMKAKKERARQQKLEKEIKKKRKNEA</sequence>
<keyword evidence="2" id="KW-1185">Reference proteome</keyword>
<evidence type="ECO:0000313" key="1">
    <source>
        <dbReference type="EMBL" id="GME26111.1"/>
    </source>
</evidence>
<reference evidence="1" key="1">
    <citation type="submission" date="2024-09" db="EMBL/GenBank/DDBJ databases">
        <title>Draft Genome Sequences of Neofusicoccum parvum.</title>
        <authorList>
            <person name="Ashida A."/>
            <person name="Camagna M."/>
            <person name="Tanaka A."/>
            <person name="Takemoto D."/>
        </authorList>
    </citation>
    <scope>NUCLEOTIDE SEQUENCE</scope>
    <source>
        <strain evidence="1">PPO83</strain>
    </source>
</reference>
<evidence type="ECO:0000313" key="2">
    <source>
        <dbReference type="Proteomes" id="UP001165186"/>
    </source>
</evidence>
<dbReference type="EMBL" id="BSXG01000025">
    <property type="protein sequence ID" value="GME26111.1"/>
    <property type="molecule type" value="Genomic_DNA"/>
</dbReference>